<dbReference type="InterPro" id="IPR016069">
    <property type="entry name" value="Translin_C"/>
</dbReference>
<keyword evidence="6" id="KW-0460">Magnesium</keyword>
<comment type="similarity">
    <text evidence="3">Belongs to the translin family.</text>
</comment>
<dbReference type="Pfam" id="PF01997">
    <property type="entry name" value="Translin"/>
    <property type="match status" value="1"/>
</dbReference>
<dbReference type="AlphaFoldDB" id="A0A9P0HKY7"/>
<feature type="binding site" evidence="6">
    <location>
        <position position="125"/>
    </location>
    <ligand>
        <name>Mg(2+)</name>
        <dbReference type="ChEBI" id="CHEBI:18420"/>
    </ligand>
</feature>
<accession>A0A9P0HKY7</accession>
<dbReference type="EMBL" id="OV725081">
    <property type="protein sequence ID" value="CAH1403654.1"/>
    <property type="molecule type" value="Genomic_DNA"/>
</dbReference>
<feature type="binding site" evidence="6">
    <location>
        <position position="184"/>
    </location>
    <ligand>
        <name>Mg(2+)</name>
        <dbReference type="ChEBI" id="CHEBI:18420"/>
    </ligand>
</feature>
<dbReference type="Gene3D" id="1.20.58.200">
    <property type="entry name" value="Translin, domain 2"/>
    <property type="match status" value="1"/>
</dbReference>
<dbReference type="GO" id="GO:0046872">
    <property type="term" value="F:metal ion binding"/>
    <property type="evidence" value="ECO:0007669"/>
    <property type="project" value="UniProtKB-KW"/>
</dbReference>
<keyword evidence="5" id="KW-0539">Nucleus</keyword>
<dbReference type="OrthoDB" id="31005at2759"/>
<dbReference type="SUPFAM" id="SSF74784">
    <property type="entry name" value="Translin"/>
    <property type="match status" value="1"/>
</dbReference>
<evidence type="ECO:0000256" key="1">
    <source>
        <dbReference type="ARBA" id="ARBA00004123"/>
    </source>
</evidence>
<feature type="region of interest" description="Disordered" evidence="7">
    <location>
        <begin position="1"/>
        <end position="22"/>
    </location>
</feature>
<organism evidence="8 9">
    <name type="scientific">Nezara viridula</name>
    <name type="common">Southern green stink bug</name>
    <name type="synonym">Cimex viridulus</name>
    <dbReference type="NCBI Taxonomy" id="85310"/>
    <lineage>
        <taxon>Eukaryota</taxon>
        <taxon>Metazoa</taxon>
        <taxon>Ecdysozoa</taxon>
        <taxon>Arthropoda</taxon>
        <taxon>Hexapoda</taxon>
        <taxon>Insecta</taxon>
        <taxon>Pterygota</taxon>
        <taxon>Neoptera</taxon>
        <taxon>Paraneoptera</taxon>
        <taxon>Hemiptera</taxon>
        <taxon>Heteroptera</taxon>
        <taxon>Panheteroptera</taxon>
        <taxon>Pentatomomorpha</taxon>
        <taxon>Pentatomoidea</taxon>
        <taxon>Pentatomidae</taxon>
        <taxon>Pentatominae</taxon>
        <taxon>Nezara</taxon>
    </lineage>
</organism>
<keyword evidence="9" id="KW-1185">Reference proteome</keyword>
<name>A0A9P0HKY7_NEZVI</name>
<evidence type="ECO:0000256" key="5">
    <source>
        <dbReference type="ARBA" id="ARBA00023242"/>
    </source>
</evidence>
<evidence type="ECO:0000256" key="4">
    <source>
        <dbReference type="ARBA" id="ARBA00022490"/>
    </source>
</evidence>
<evidence type="ECO:0000313" key="8">
    <source>
        <dbReference type="EMBL" id="CAH1403654.1"/>
    </source>
</evidence>
<evidence type="ECO:0000256" key="2">
    <source>
        <dbReference type="ARBA" id="ARBA00004496"/>
    </source>
</evidence>
<evidence type="ECO:0000256" key="6">
    <source>
        <dbReference type="PIRSR" id="PIRSR602848-1"/>
    </source>
</evidence>
<comment type="subcellular location">
    <subcellularLocation>
        <location evidence="2">Cytoplasm</location>
    </subcellularLocation>
    <subcellularLocation>
        <location evidence="1">Nucleus</location>
    </subcellularLocation>
</comment>
<dbReference type="Proteomes" id="UP001152798">
    <property type="component" value="Chromosome 5"/>
</dbReference>
<dbReference type="GO" id="GO:0005737">
    <property type="term" value="C:cytoplasm"/>
    <property type="evidence" value="ECO:0007669"/>
    <property type="project" value="UniProtKB-SubCell"/>
</dbReference>
<gene>
    <name evidence="8" type="ORF">NEZAVI_LOCUS12237</name>
</gene>
<dbReference type="CDD" id="cd14820">
    <property type="entry name" value="TRAX"/>
    <property type="match status" value="1"/>
</dbReference>
<reference evidence="8" key="1">
    <citation type="submission" date="2022-01" db="EMBL/GenBank/DDBJ databases">
        <authorList>
            <person name="King R."/>
        </authorList>
    </citation>
    <scope>NUCLEOTIDE SEQUENCE</scope>
</reference>
<dbReference type="PANTHER" id="PTHR10741">
    <property type="entry name" value="TRANSLIN AND TRANSLIN ASSOCIATED PROTEIN X"/>
    <property type="match status" value="1"/>
</dbReference>
<dbReference type="InterPro" id="IPR016068">
    <property type="entry name" value="Translin_N"/>
</dbReference>
<protein>
    <recommendedName>
        <fullName evidence="10">Translin-associated protein X</fullName>
    </recommendedName>
</protein>
<feature type="compositionally biased region" description="Basic and acidic residues" evidence="7">
    <location>
        <begin position="1"/>
        <end position="10"/>
    </location>
</feature>
<evidence type="ECO:0000256" key="3">
    <source>
        <dbReference type="ARBA" id="ARBA00005902"/>
    </source>
</evidence>
<dbReference type="InterPro" id="IPR002848">
    <property type="entry name" value="Translin_fam"/>
</dbReference>
<dbReference type="InterPro" id="IPR036081">
    <property type="entry name" value="Translin_sf"/>
</dbReference>
<evidence type="ECO:0000313" key="9">
    <source>
        <dbReference type="Proteomes" id="UP001152798"/>
    </source>
</evidence>
<sequence length="277" mass="32029">MKQRGYEEKKRKYQKPPQEKKALQYDKTPVTEAFEKYAMELNSKQDKSERIVKLSRDVTIASKRAIFSLHALMRSGNYEEDLAKITETLETVRESLLKNIAFELAGDDPYQFCRNYTAGLQEYIEAVTFYHFITKGGLFNIDVIQNELTFEKKVMDQGEPPQEKVPLLVSFFDYILGVQDLTGEVMRHCINSFSARNLEAGNKDCNFVKSLYTGMLLLNSYRNMHGMQGRDFMKKMSVTLQSLKKMEMACYAAHIRGSEALDFGFNTEEFESYNFGD</sequence>
<dbReference type="GO" id="GO:0005634">
    <property type="term" value="C:nucleus"/>
    <property type="evidence" value="ECO:0007669"/>
    <property type="project" value="UniProtKB-SubCell"/>
</dbReference>
<keyword evidence="4" id="KW-0963">Cytoplasm</keyword>
<evidence type="ECO:0008006" key="10">
    <source>
        <dbReference type="Google" id="ProtNLM"/>
    </source>
</evidence>
<proteinExistence type="inferred from homology"/>
<dbReference type="Gene3D" id="1.20.58.190">
    <property type="entry name" value="Translin, domain 1"/>
    <property type="match status" value="1"/>
</dbReference>
<keyword evidence="6" id="KW-0479">Metal-binding</keyword>
<dbReference type="GO" id="GO:0043565">
    <property type="term" value="F:sequence-specific DNA binding"/>
    <property type="evidence" value="ECO:0007669"/>
    <property type="project" value="InterPro"/>
</dbReference>
<evidence type="ECO:0000256" key="7">
    <source>
        <dbReference type="SAM" id="MobiDB-lite"/>
    </source>
</evidence>